<dbReference type="SUPFAM" id="SSF49599">
    <property type="entry name" value="TRAF domain-like"/>
    <property type="match status" value="1"/>
</dbReference>
<sequence>MVIKYTGENGRYKIKSKRLPFDAICEEKNGTKILLLTLKEIAETNGNVSMIIKSNKCKVENINKQIVKQLECPVCNELMRPPIRQCSTGHSFCNTCRPKLNNCPTCRQAWSDVRNFSLEGLTPVVLYSCMYNQYGCEAILSGSEINAHEEICEFKMYLCPISNCIFTGNYLSTKNHFKLNHAQSLIGSTVYRCNFGQNHNTNTLETVLYFFEYNNIYRLTFKRTRELCCWNIAIMNSYNSNNKYFYVITITDPKKDQRKMTKSNLCLKKDVALSDINSVSFSYNDLVSYKNTNNNDLITYSCELYEHKFKYFVNFS</sequence>
<comment type="pathway">
    <text evidence="2">Protein modification; protein ubiquitination.</text>
</comment>
<gene>
    <name evidence="13" type="ORF">BDFB_013564</name>
</gene>
<evidence type="ECO:0000256" key="4">
    <source>
        <dbReference type="ARBA" id="ARBA00012483"/>
    </source>
</evidence>
<comment type="caution">
    <text evidence="13">The sequence shown here is derived from an EMBL/GenBank/DDBJ whole genome shotgun (WGS) entry which is preliminary data.</text>
</comment>
<dbReference type="GO" id="GO:0061630">
    <property type="term" value="F:ubiquitin protein ligase activity"/>
    <property type="evidence" value="ECO:0007669"/>
    <property type="project" value="UniProtKB-EC"/>
</dbReference>
<dbReference type="InterPro" id="IPR013010">
    <property type="entry name" value="Znf_SIAH"/>
</dbReference>
<dbReference type="PROSITE" id="PS50089">
    <property type="entry name" value="ZF_RING_2"/>
    <property type="match status" value="1"/>
</dbReference>
<dbReference type="InterPro" id="IPR049548">
    <property type="entry name" value="Sina-like_RING"/>
</dbReference>
<dbReference type="EMBL" id="QDEB01105748">
    <property type="protein sequence ID" value="RZC00584.1"/>
    <property type="molecule type" value="Genomic_DNA"/>
</dbReference>
<dbReference type="InterPro" id="IPR013083">
    <property type="entry name" value="Znf_RING/FYVE/PHD"/>
</dbReference>
<dbReference type="Gene3D" id="3.30.40.10">
    <property type="entry name" value="Zinc/RING finger domain, C3HC4 (zinc finger)"/>
    <property type="match status" value="2"/>
</dbReference>
<dbReference type="GO" id="GO:0008270">
    <property type="term" value="F:zinc ion binding"/>
    <property type="evidence" value="ECO:0007669"/>
    <property type="project" value="UniProtKB-KW"/>
</dbReference>
<organism evidence="13 14">
    <name type="scientific">Asbolus verrucosus</name>
    <name type="common">Desert ironclad beetle</name>
    <dbReference type="NCBI Taxonomy" id="1661398"/>
    <lineage>
        <taxon>Eukaryota</taxon>
        <taxon>Metazoa</taxon>
        <taxon>Ecdysozoa</taxon>
        <taxon>Arthropoda</taxon>
        <taxon>Hexapoda</taxon>
        <taxon>Insecta</taxon>
        <taxon>Pterygota</taxon>
        <taxon>Neoptera</taxon>
        <taxon>Endopterygota</taxon>
        <taxon>Coleoptera</taxon>
        <taxon>Polyphaga</taxon>
        <taxon>Cucujiformia</taxon>
        <taxon>Tenebrionidae</taxon>
        <taxon>Pimeliinae</taxon>
        <taxon>Asbolus</taxon>
    </lineage>
</organism>
<dbReference type="Pfam" id="PF21361">
    <property type="entry name" value="Sina_ZnF"/>
    <property type="match status" value="1"/>
</dbReference>
<evidence type="ECO:0000256" key="9">
    <source>
        <dbReference type="ARBA" id="ARBA00022833"/>
    </source>
</evidence>
<dbReference type="InterPro" id="IPR004162">
    <property type="entry name" value="SINA-like_animal"/>
</dbReference>
<evidence type="ECO:0000256" key="5">
    <source>
        <dbReference type="ARBA" id="ARBA00022679"/>
    </source>
</evidence>
<feature type="domain" description="RING-type" evidence="11">
    <location>
        <begin position="72"/>
        <end position="107"/>
    </location>
</feature>
<comment type="similarity">
    <text evidence="3">Belongs to the SINA (Seven in absentia) family.</text>
</comment>
<evidence type="ECO:0000256" key="6">
    <source>
        <dbReference type="ARBA" id="ARBA00022723"/>
    </source>
</evidence>
<dbReference type="PANTHER" id="PTHR45877">
    <property type="entry name" value="E3 UBIQUITIN-PROTEIN LIGASE SIAH2"/>
    <property type="match status" value="1"/>
</dbReference>
<dbReference type="AlphaFoldDB" id="A0A482VF86"/>
<dbReference type="SUPFAM" id="SSF57850">
    <property type="entry name" value="RING/U-box"/>
    <property type="match status" value="1"/>
</dbReference>
<evidence type="ECO:0000256" key="8">
    <source>
        <dbReference type="ARBA" id="ARBA00022786"/>
    </source>
</evidence>
<keyword evidence="14" id="KW-1185">Reference proteome</keyword>
<evidence type="ECO:0000313" key="13">
    <source>
        <dbReference type="EMBL" id="RZC00584.1"/>
    </source>
</evidence>
<dbReference type="UniPathway" id="UPA00143"/>
<keyword evidence="6" id="KW-0479">Metal-binding</keyword>
<dbReference type="EC" id="2.3.2.27" evidence="4"/>
<dbReference type="OrthoDB" id="8182903at2759"/>
<keyword evidence="5" id="KW-0808">Transferase</keyword>
<accession>A0A482VF86</accession>
<dbReference type="InterPro" id="IPR001841">
    <property type="entry name" value="Znf_RING"/>
</dbReference>
<evidence type="ECO:0000313" key="14">
    <source>
        <dbReference type="Proteomes" id="UP000292052"/>
    </source>
</evidence>
<dbReference type="GO" id="GO:0016567">
    <property type="term" value="P:protein ubiquitination"/>
    <property type="evidence" value="ECO:0007669"/>
    <property type="project" value="UniProtKB-UniPathway"/>
</dbReference>
<dbReference type="GO" id="GO:0043161">
    <property type="term" value="P:proteasome-mediated ubiquitin-dependent protein catabolic process"/>
    <property type="evidence" value="ECO:0007669"/>
    <property type="project" value="TreeGrafter"/>
</dbReference>
<evidence type="ECO:0000256" key="1">
    <source>
        <dbReference type="ARBA" id="ARBA00000900"/>
    </source>
</evidence>
<keyword evidence="7 10" id="KW-0863">Zinc-finger</keyword>
<evidence type="ECO:0000256" key="3">
    <source>
        <dbReference type="ARBA" id="ARBA00009119"/>
    </source>
</evidence>
<evidence type="ECO:0000256" key="7">
    <source>
        <dbReference type="ARBA" id="ARBA00022771"/>
    </source>
</evidence>
<evidence type="ECO:0000259" key="11">
    <source>
        <dbReference type="PROSITE" id="PS50089"/>
    </source>
</evidence>
<keyword evidence="8" id="KW-0833">Ubl conjugation pathway</keyword>
<protein>
    <recommendedName>
        <fullName evidence="4">RING-type E3 ubiquitin transferase</fullName>
        <ecNumber evidence="4">2.3.2.27</ecNumber>
    </recommendedName>
</protein>
<dbReference type="GO" id="GO:0005737">
    <property type="term" value="C:cytoplasm"/>
    <property type="evidence" value="ECO:0007669"/>
    <property type="project" value="TreeGrafter"/>
</dbReference>
<dbReference type="STRING" id="1661398.A0A482VF86"/>
<dbReference type="Proteomes" id="UP000292052">
    <property type="component" value="Unassembled WGS sequence"/>
</dbReference>
<evidence type="ECO:0000256" key="10">
    <source>
        <dbReference type="PROSITE-ProRule" id="PRU00455"/>
    </source>
</evidence>
<comment type="catalytic activity">
    <reaction evidence="1">
        <text>S-ubiquitinyl-[E2 ubiquitin-conjugating enzyme]-L-cysteine + [acceptor protein]-L-lysine = [E2 ubiquitin-conjugating enzyme]-L-cysteine + N(6)-ubiquitinyl-[acceptor protein]-L-lysine.</text>
        <dbReference type="EC" id="2.3.2.27"/>
    </reaction>
</comment>
<name>A0A482VF86_ASBVE</name>
<feature type="domain" description="SIAH-type" evidence="12">
    <location>
        <begin position="124"/>
        <end position="182"/>
    </location>
</feature>
<evidence type="ECO:0000256" key="2">
    <source>
        <dbReference type="ARBA" id="ARBA00004906"/>
    </source>
</evidence>
<keyword evidence="9" id="KW-0862">Zinc</keyword>
<proteinExistence type="inferred from homology"/>
<dbReference type="Pfam" id="PF21362">
    <property type="entry name" value="Sina_RING"/>
    <property type="match status" value="1"/>
</dbReference>
<dbReference type="PROSITE" id="PS51081">
    <property type="entry name" value="ZF_SIAH"/>
    <property type="match status" value="1"/>
</dbReference>
<dbReference type="PANTHER" id="PTHR45877:SF2">
    <property type="entry name" value="E3 UBIQUITIN-PROTEIN LIGASE SINA-RELATED"/>
    <property type="match status" value="1"/>
</dbReference>
<reference evidence="13 14" key="1">
    <citation type="submission" date="2017-03" db="EMBL/GenBank/DDBJ databases">
        <title>Genome of the blue death feigning beetle - Asbolus verrucosus.</title>
        <authorList>
            <person name="Rider S.D."/>
        </authorList>
    </citation>
    <scope>NUCLEOTIDE SEQUENCE [LARGE SCALE GENOMIC DNA]</scope>
    <source>
        <strain evidence="13">Butters</strain>
        <tissue evidence="13">Head and leg muscle</tissue>
    </source>
</reference>
<dbReference type="GO" id="GO:0031624">
    <property type="term" value="F:ubiquitin conjugating enzyme binding"/>
    <property type="evidence" value="ECO:0007669"/>
    <property type="project" value="TreeGrafter"/>
</dbReference>
<evidence type="ECO:0000259" key="12">
    <source>
        <dbReference type="PROSITE" id="PS51081"/>
    </source>
</evidence>